<comment type="caution">
    <text evidence="1">The sequence shown here is derived from an EMBL/GenBank/DDBJ whole genome shotgun (WGS) entry which is preliminary data.</text>
</comment>
<accession>A0A9W9WWF3</accession>
<feature type="non-terminal residue" evidence="1">
    <location>
        <position position="1"/>
    </location>
</feature>
<dbReference type="GeneID" id="81627520"/>
<evidence type="ECO:0000313" key="2">
    <source>
        <dbReference type="Proteomes" id="UP001148312"/>
    </source>
</evidence>
<keyword evidence="2" id="KW-1185">Reference proteome</keyword>
<gene>
    <name evidence="1" type="ORF">N7539_007670</name>
</gene>
<proteinExistence type="predicted"/>
<protein>
    <submittedName>
        <fullName evidence="1">Uncharacterized protein</fullName>
    </submittedName>
</protein>
<dbReference type="RefSeq" id="XP_056788070.1">
    <property type="nucleotide sequence ID" value="XM_056937271.1"/>
</dbReference>
<dbReference type="AlphaFoldDB" id="A0A9W9WWF3"/>
<reference evidence="1" key="2">
    <citation type="journal article" date="2023" name="IMA Fungus">
        <title>Comparative genomic study of the Penicillium genus elucidates a diverse pangenome and 15 lateral gene transfer events.</title>
        <authorList>
            <person name="Petersen C."/>
            <person name="Sorensen T."/>
            <person name="Nielsen M.R."/>
            <person name="Sondergaard T.E."/>
            <person name="Sorensen J.L."/>
            <person name="Fitzpatrick D.A."/>
            <person name="Frisvad J.C."/>
            <person name="Nielsen K.L."/>
        </authorList>
    </citation>
    <scope>NUCLEOTIDE SEQUENCE</scope>
    <source>
        <strain evidence="1">IBT 30728</strain>
    </source>
</reference>
<reference evidence="1" key="1">
    <citation type="submission" date="2022-12" db="EMBL/GenBank/DDBJ databases">
        <authorList>
            <person name="Petersen C."/>
        </authorList>
    </citation>
    <scope>NUCLEOTIDE SEQUENCE</scope>
    <source>
        <strain evidence="1">IBT 30728</strain>
    </source>
</reference>
<dbReference type="Proteomes" id="UP001148312">
    <property type="component" value="Unassembled WGS sequence"/>
</dbReference>
<dbReference type="EMBL" id="JAPWDQ010000010">
    <property type="protein sequence ID" value="KAJ5477526.1"/>
    <property type="molecule type" value="Genomic_DNA"/>
</dbReference>
<name>A0A9W9WWF3_9EURO</name>
<evidence type="ECO:0000313" key="1">
    <source>
        <dbReference type="EMBL" id="KAJ5477526.1"/>
    </source>
</evidence>
<organism evidence="1 2">
    <name type="scientific">Penicillium diatomitis</name>
    <dbReference type="NCBI Taxonomy" id="2819901"/>
    <lineage>
        <taxon>Eukaryota</taxon>
        <taxon>Fungi</taxon>
        <taxon>Dikarya</taxon>
        <taxon>Ascomycota</taxon>
        <taxon>Pezizomycotina</taxon>
        <taxon>Eurotiomycetes</taxon>
        <taxon>Eurotiomycetidae</taxon>
        <taxon>Eurotiales</taxon>
        <taxon>Aspergillaceae</taxon>
        <taxon>Penicillium</taxon>
    </lineage>
</organism>
<sequence length="136" mass="14701">AVPANAAFLCYTRLWSSRSQSSAVLGFVPATRSFANEKFGGIFNYPNPPSLRVSCAKSEGRYCPRGPGVTYSTHLHSASETSGDPGPGCGFLGCCSCWSRYPMGESVSVIFPPAPCDAFRCTAQRDVGLERIFCRW</sequence>